<dbReference type="GO" id="GO:0006351">
    <property type="term" value="P:DNA-templated transcription"/>
    <property type="evidence" value="ECO:0007669"/>
    <property type="project" value="TreeGrafter"/>
</dbReference>
<proteinExistence type="inferred from homology"/>
<dbReference type="OrthoDB" id="9804958at2"/>
<evidence type="ECO:0000313" key="6">
    <source>
        <dbReference type="EMBL" id="KEJ88922.1"/>
    </source>
</evidence>
<dbReference type="GO" id="GO:0043565">
    <property type="term" value="F:sequence-specific DNA binding"/>
    <property type="evidence" value="ECO:0007669"/>
    <property type="project" value="TreeGrafter"/>
</dbReference>
<dbReference type="PROSITE" id="PS50931">
    <property type="entry name" value="HTH_LYSR"/>
    <property type="match status" value="1"/>
</dbReference>
<dbReference type="EMBL" id="JAMC01000004">
    <property type="protein sequence ID" value="KEJ88922.1"/>
    <property type="molecule type" value="Genomic_DNA"/>
</dbReference>
<dbReference type="Pfam" id="PF03466">
    <property type="entry name" value="LysR_substrate"/>
    <property type="match status" value="1"/>
</dbReference>
<dbReference type="InterPro" id="IPR005119">
    <property type="entry name" value="LysR_subst-bd"/>
</dbReference>
<dbReference type="PRINTS" id="PR00039">
    <property type="entry name" value="HTHLYSR"/>
</dbReference>
<reference evidence="6 7" key="1">
    <citation type="submission" date="2014-01" db="EMBL/GenBank/DDBJ databases">
        <title>Sulfitobacter donghicola JCM 14565 Genome Sequencing.</title>
        <authorList>
            <person name="Lai Q."/>
            <person name="Hong Z."/>
        </authorList>
    </citation>
    <scope>NUCLEOTIDE SEQUENCE [LARGE SCALE GENOMIC DNA]</scope>
    <source>
        <strain evidence="6 7">JCM 14565</strain>
    </source>
</reference>
<accession>A0A073IU51</accession>
<comment type="similarity">
    <text evidence="1">Belongs to the LysR transcriptional regulatory family.</text>
</comment>
<dbReference type="PANTHER" id="PTHR30537">
    <property type="entry name" value="HTH-TYPE TRANSCRIPTIONAL REGULATOR"/>
    <property type="match status" value="1"/>
</dbReference>
<feature type="domain" description="HTH lysR-type" evidence="5">
    <location>
        <begin position="5"/>
        <end position="62"/>
    </location>
</feature>
<dbReference type="InterPro" id="IPR036390">
    <property type="entry name" value="WH_DNA-bd_sf"/>
</dbReference>
<dbReference type="STRING" id="1300350.Z948_1248"/>
<dbReference type="RefSeq" id="WP_025058676.1">
    <property type="nucleotide sequence ID" value="NZ_JAMC01000004.1"/>
</dbReference>
<dbReference type="Gene3D" id="1.10.10.10">
    <property type="entry name" value="Winged helix-like DNA-binding domain superfamily/Winged helix DNA-binding domain"/>
    <property type="match status" value="1"/>
</dbReference>
<dbReference type="Gene3D" id="3.40.190.10">
    <property type="entry name" value="Periplasmic binding protein-like II"/>
    <property type="match status" value="2"/>
</dbReference>
<dbReference type="InterPro" id="IPR000847">
    <property type="entry name" value="LysR_HTH_N"/>
</dbReference>
<name>A0A073IU51_9RHOB</name>
<keyword evidence="7" id="KW-1185">Reference proteome</keyword>
<keyword evidence="2" id="KW-0805">Transcription regulation</keyword>
<keyword evidence="3" id="KW-0238">DNA-binding</keyword>
<dbReference type="SUPFAM" id="SSF53850">
    <property type="entry name" value="Periplasmic binding protein-like II"/>
    <property type="match status" value="1"/>
</dbReference>
<gene>
    <name evidence="6" type="ORF">DSW25_11795</name>
</gene>
<protein>
    <submittedName>
        <fullName evidence="6">LysR family transcriptional regulator</fullName>
    </submittedName>
</protein>
<sequence length="306" mass="33535">MDRFPPLRLLTTFEAFARHGSMQQAAALLNVTQPAVSQALKALETHIGAPLIDRTRRPAGLTEAGEILARAVRDGLGQISAGIEDIRSLAGLTGNQITISCTVGMATYWLMPRLPEFYARFPEITVNVQAPATDLPHLAPGIDIAIRYGTGDWREGITHKLFDEHICPVAAPAYLERMQAAGIGLDRASLIHVRSPHNRHWAGWEDYFRATGLSRERLLGQSFNNYVQAVQAVQAGQGLMLGWKSIVDGALRDGSLQMWPDGEVDLGMSYFVTAKTPLSDASNSFINWIVASDNLTHFDYSKAPNV</sequence>
<dbReference type="Pfam" id="PF00126">
    <property type="entry name" value="HTH_1"/>
    <property type="match status" value="1"/>
</dbReference>
<dbReference type="GO" id="GO:0003700">
    <property type="term" value="F:DNA-binding transcription factor activity"/>
    <property type="evidence" value="ECO:0007669"/>
    <property type="project" value="InterPro"/>
</dbReference>
<organism evidence="6 7">
    <name type="scientific">Sulfitobacter donghicola DSW-25 = KCTC 12864 = JCM 14565</name>
    <dbReference type="NCBI Taxonomy" id="1300350"/>
    <lineage>
        <taxon>Bacteria</taxon>
        <taxon>Pseudomonadati</taxon>
        <taxon>Pseudomonadota</taxon>
        <taxon>Alphaproteobacteria</taxon>
        <taxon>Rhodobacterales</taxon>
        <taxon>Roseobacteraceae</taxon>
        <taxon>Sulfitobacter</taxon>
    </lineage>
</organism>
<evidence type="ECO:0000256" key="1">
    <source>
        <dbReference type="ARBA" id="ARBA00009437"/>
    </source>
</evidence>
<evidence type="ECO:0000256" key="4">
    <source>
        <dbReference type="ARBA" id="ARBA00023163"/>
    </source>
</evidence>
<evidence type="ECO:0000313" key="7">
    <source>
        <dbReference type="Proteomes" id="UP000027734"/>
    </source>
</evidence>
<dbReference type="PANTHER" id="PTHR30537:SF26">
    <property type="entry name" value="GLYCINE CLEAVAGE SYSTEM TRANSCRIPTIONAL ACTIVATOR"/>
    <property type="match status" value="1"/>
</dbReference>
<keyword evidence="4" id="KW-0804">Transcription</keyword>
<dbReference type="Proteomes" id="UP000027734">
    <property type="component" value="Unassembled WGS sequence"/>
</dbReference>
<evidence type="ECO:0000259" key="5">
    <source>
        <dbReference type="PROSITE" id="PS50931"/>
    </source>
</evidence>
<dbReference type="AlphaFoldDB" id="A0A073IU51"/>
<dbReference type="InterPro" id="IPR058163">
    <property type="entry name" value="LysR-type_TF_proteobact-type"/>
</dbReference>
<dbReference type="SUPFAM" id="SSF46785">
    <property type="entry name" value="Winged helix' DNA-binding domain"/>
    <property type="match status" value="1"/>
</dbReference>
<evidence type="ECO:0000256" key="2">
    <source>
        <dbReference type="ARBA" id="ARBA00023015"/>
    </source>
</evidence>
<evidence type="ECO:0000256" key="3">
    <source>
        <dbReference type="ARBA" id="ARBA00023125"/>
    </source>
</evidence>
<comment type="caution">
    <text evidence="6">The sequence shown here is derived from an EMBL/GenBank/DDBJ whole genome shotgun (WGS) entry which is preliminary data.</text>
</comment>
<dbReference type="InterPro" id="IPR036388">
    <property type="entry name" value="WH-like_DNA-bd_sf"/>
</dbReference>
<dbReference type="eggNOG" id="COG0583">
    <property type="taxonomic scope" value="Bacteria"/>
</dbReference>